<dbReference type="Pfam" id="PF00939">
    <property type="entry name" value="Na_sulph_symp"/>
    <property type="match status" value="1"/>
</dbReference>
<feature type="transmembrane region" description="Helical" evidence="9">
    <location>
        <begin position="136"/>
        <end position="158"/>
    </location>
</feature>
<keyword evidence="6 9" id="KW-0472">Membrane</keyword>
<evidence type="ECO:0000313" key="10">
    <source>
        <dbReference type="Ensembl" id="ENSUAMP00000002978.1"/>
    </source>
</evidence>
<keyword evidence="4 9" id="KW-1133">Transmembrane helix</keyword>
<evidence type="ECO:0000256" key="1">
    <source>
        <dbReference type="ARBA" id="ARBA00004141"/>
    </source>
</evidence>
<evidence type="ECO:0000313" key="11">
    <source>
        <dbReference type="Proteomes" id="UP000291022"/>
    </source>
</evidence>
<dbReference type="GO" id="GO:0015139">
    <property type="term" value="F:alpha-ketoglutarate transmembrane transporter activity"/>
    <property type="evidence" value="ECO:0007669"/>
    <property type="project" value="TreeGrafter"/>
</dbReference>
<proteinExistence type="inferred from homology"/>
<feature type="region of interest" description="Disordered" evidence="8">
    <location>
        <begin position="89"/>
        <end position="124"/>
    </location>
</feature>
<keyword evidence="7" id="KW-0813">Transport</keyword>
<sequence>VGGLLVAIAVEHWNLHKRIALRVLLIIGVRPALLLLGFMLVTAFLSMWISNTATTAMMVPIAHAVLQQLHKRPTGKDVEEGCDNPTFELQEASSQKEEPKLAEKDSGQVLPAPAASPEPTGQQQEQLRFSQGMSLCVCYAASIGGIATLTGTTPNLVLQGQVNSLFPQNGNVVNFASWFGFAFPTMAILLLLSWLWLQILFLGFNFRKNFGFGGQAQERAQAAFRVIQTEHKRLGPMSFAEKAVSVLFVTLVVLWFTREPGFFLGWGNLAFPDEEGNSMASDATVAIFIGVILFLVPSDIPGLTQDPENPGRLKAPPALLNWKIVNEKMPWNIVILLGGGFALAKGSEVRGPRPLPRLWEGDPVA</sequence>
<keyword evidence="7" id="KW-0406">Ion transport</keyword>
<evidence type="ECO:0000256" key="6">
    <source>
        <dbReference type="ARBA" id="ARBA00023136"/>
    </source>
</evidence>
<dbReference type="AlphaFoldDB" id="A0A452QDW4"/>
<dbReference type="OMA" id="IMDASEX"/>
<dbReference type="GO" id="GO:0015141">
    <property type="term" value="F:succinate transmembrane transporter activity"/>
    <property type="evidence" value="ECO:0007669"/>
    <property type="project" value="TreeGrafter"/>
</dbReference>
<evidence type="ECO:0000256" key="3">
    <source>
        <dbReference type="ARBA" id="ARBA00022692"/>
    </source>
</evidence>
<feature type="transmembrane region" description="Helical" evidence="9">
    <location>
        <begin position="277"/>
        <end position="296"/>
    </location>
</feature>
<feature type="compositionally biased region" description="Basic and acidic residues" evidence="8">
    <location>
        <begin position="94"/>
        <end position="106"/>
    </location>
</feature>
<dbReference type="GO" id="GO:0017153">
    <property type="term" value="F:sodium:dicarboxylate symporter activity"/>
    <property type="evidence" value="ECO:0007669"/>
    <property type="project" value="TreeGrafter"/>
</dbReference>
<dbReference type="Ensembl" id="ENSUAMT00000003404.1">
    <property type="protein sequence ID" value="ENSUAMP00000002978.1"/>
    <property type="gene ID" value="ENSUAMG00000002713.1"/>
</dbReference>
<keyword evidence="11" id="KW-1185">Reference proteome</keyword>
<keyword evidence="5" id="KW-0915">Sodium</keyword>
<dbReference type="GeneTree" id="ENSGT01030000234550"/>
<organism evidence="10 11">
    <name type="scientific">Ursus americanus</name>
    <name type="common">American black bear</name>
    <name type="synonym">Euarctos americanus</name>
    <dbReference type="NCBI Taxonomy" id="9643"/>
    <lineage>
        <taxon>Eukaryota</taxon>
        <taxon>Metazoa</taxon>
        <taxon>Chordata</taxon>
        <taxon>Craniata</taxon>
        <taxon>Vertebrata</taxon>
        <taxon>Euteleostomi</taxon>
        <taxon>Mammalia</taxon>
        <taxon>Eutheria</taxon>
        <taxon>Laurasiatheria</taxon>
        <taxon>Carnivora</taxon>
        <taxon>Caniformia</taxon>
        <taxon>Ursidae</taxon>
        <taxon>Ursus</taxon>
    </lineage>
</organism>
<keyword evidence="7" id="KW-0739">Sodium transport</keyword>
<evidence type="ECO:0000256" key="5">
    <source>
        <dbReference type="ARBA" id="ARBA00023053"/>
    </source>
</evidence>
<dbReference type="GO" id="GO:0005886">
    <property type="term" value="C:plasma membrane"/>
    <property type="evidence" value="ECO:0007669"/>
    <property type="project" value="TreeGrafter"/>
</dbReference>
<dbReference type="Proteomes" id="UP000291022">
    <property type="component" value="Unassembled WGS sequence"/>
</dbReference>
<dbReference type="PANTHER" id="PTHR10283">
    <property type="entry name" value="SOLUTE CARRIER FAMILY 13 MEMBER"/>
    <property type="match status" value="1"/>
</dbReference>
<feature type="transmembrane region" description="Helical" evidence="9">
    <location>
        <begin position="178"/>
        <end position="202"/>
    </location>
</feature>
<comment type="subcellular location">
    <subcellularLocation>
        <location evidence="1">Membrane</location>
        <topology evidence="1">Multi-pass membrane protein</topology>
    </subcellularLocation>
</comment>
<reference evidence="10" key="2">
    <citation type="submission" date="2025-08" db="UniProtKB">
        <authorList>
            <consortium name="Ensembl"/>
        </authorList>
    </citation>
    <scope>IDENTIFICATION</scope>
</reference>
<evidence type="ECO:0000256" key="8">
    <source>
        <dbReference type="SAM" id="MobiDB-lite"/>
    </source>
</evidence>
<evidence type="ECO:0000256" key="4">
    <source>
        <dbReference type="ARBA" id="ARBA00022989"/>
    </source>
</evidence>
<comment type="similarity">
    <text evidence="2">Belongs to the SLC13A/DASS transporter (TC 2.A.47) family. NADC subfamily.</text>
</comment>
<dbReference type="InterPro" id="IPR001898">
    <property type="entry name" value="SLC13A/DASS"/>
</dbReference>
<protein>
    <recommendedName>
        <fullName evidence="12">Solute carrier family 13 member 2</fullName>
    </recommendedName>
</protein>
<reference evidence="11" key="1">
    <citation type="submission" date="2016-06" db="EMBL/GenBank/DDBJ databases">
        <title>De novo assembly and RNA-Seq shows season-dependent expression and editing in black bear kidneys.</title>
        <authorList>
            <person name="Korstanje R."/>
            <person name="Srivastava A."/>
            <person name="Sarsani V.K."/>
            <person name="Sheehan S.M."/>
            <person name="Seger R.L."/>
            <person name="Barter M.E."/>
            <person name="Lindqvist C."/>
            <person name="Brody L.C."/>
            <person name="Mullikin J.C."/>
        </authorList>
    </citation>
    <scope>NUCLEOTIDE SEQUENCE [LARGE SCALE GENOMIC DNA]</scope>
</reference>
<keyword evidence="3 9" id="KW-0812">Transmembrane</keyword>
<dbReference type="GO" id="GO:0015138">
    <property type="term" value="F:fumarate transmembrane transporter activity"/>
    <property type="evidence" value="ECO:0007669"/>
    <property type="project" value="TreeGrafter"/>
</dbReference>
<evidence type="ECO:0000256" key="2">
    <source>
        <dbReference type="ARBA" id="ARBA00006772"/>
    </source>
</evidence>
<dbReference type="PANTHER" id="PTHR10283:SF82">
    <property type="entry name" value="SOLUTE CARRIER FAMILY 13 MEMBER 2"/>
    <property type="match status" value="1"/>
</dbReference>
<feature type="transmembrane region" description="Helical" evidence="9">
    <location>
        <begin position="19"/>
        <end position="41"/>
    </location>
</feature>
<feature type="transmembrane region" description="Helical" evidence="9">
    <location>
        <begin position="239"/>
        <end position="257"/>
    </location>
</feature>
<dbReference type="STRING" id="9643.ENSUAMP00000002978"/>
<dbReference type="GO" id="GO:0071285">
    <property type="term" value="P:cellular response to lithium ion"/>
    <property type="evidence" value="ECO:0007669"/>
    <property type="project" value="TreeGrafter"/>
</dbReference>
<evidence type="ECO:0008006" key="12">
    <source>
        <dbReference type="Google" id="ProtNLM"/>
    </source>
</evidence>
<evidence type="ECO:0000256" key="9">
    <source>
        <dbReference type="SAM" id="Phobius"/>
    </source>
</evidence>
<evidence type="ECO:0000256" key="7">
    <source>
        <dbReference type="ARBA" id="ARBA00023201"/>
    </source>
</evidence>
<reference evidence="10" key="3">
    <citation type="submission" date="2025-09" db="UniProtKB">
        <authorList>
            <consortium name="Ensembl"/>
        </authorList>
    </citation>
    <scope>IDENTIFICATION</scope>
</reference>
<accession>A0A452QDW4</accession>
<name>A0A452QDW4_URSAM</name>